<dbReference type="EMBL" id="JANJQO010002681">
    <property type="protein sequence ID" value="KAJ2966279.1"/>
    <property type="molecule type" value="Genomic_DNA"/>
</dbReference>
<accession>A0ACC1MJ43</accession>
<dbReference type="Proteomes" id="UP001143910">
    <property type="component" value="Unassembled WGS sequence"/>
</dbReference>
<gene>
    <name evidence="1" type="ORF">NQ176_g10225</name>
</gene>
<name>A0ACC1MJ43_9HYPO</name>
<evidence type="ECO:0000313" key="2">
    <source>
        <dbReference type="Proteomes" id="UP001143910"/>
    </source>
</evidence>
<organism evidence="1 2">
    <name type="scientific">Zarea fungicola</name>
    <dbReference type="NCBI Taxonomy" id="93591"/>
    <lineage>
        <taxon>Eukaryota</taxon>
        <taxon>Fungi</taxon>
        <taxon>Dikarya</taxon>
        <taxon>Ascomycota</taxon>
        <taxon>Pezizomycotina</taxon>
        <taxon>Sordariomycetes</taxon>
        <taxon>Hypocreomycetidae</taxon>
        <taxon>Hypocreales</taxon>
        <taxon>Cordycipitaceae</taxon>
        <taxon>Zarea</taxon>
    </lineage>
</organism>
<reference evidence="1" key="1">
    <citation type="submission" date="2022-08" db="EMBL/GenBank/DDBJ databases">
        <title>Genome Sequence of Lecanicillium fungicola.</title>
        <authorList>
            <person name="Buettner E."/>
        </authorList>
    </citation>
    <scope>NUCLEOTIDE SEQUENCE</scope>
    <source>
        <strain evidence="1">Babe33</strain>
    </source>
</reference>
<comment type="caution">
    <text evidence="1">The sequence shown here is derived from an EMBL/GenBank/DDBJ whole genome shotgun (WGS) entry which is preliminary data.</text>
</comment>
<protein>
    <submittedName>
        <fullName evidence="1">Uncharacterized protein</fullName>
    </submittedName>
</protein>
<keyword evidence="2" id="KW-1185">Reference proteome</keyword>
<sequence length="284" mass="31330">MASNVQVDEPFSHAASQEPPPVQRKKRWATKTRSGCQTCRASMPSSLMRRGHWAPDGTCDEISSRVMDYASTNGPLQMTSGIELDTRWRDADIAIHARPGAWTASLGLAKVPLRLVPGQWQVFEAIEFFNSIVAQEAATHSLIESKHDAACATEPGHPSNDIIIAFALAARIVVIAAMHDSELRPSECYNTAHLWVRLYRLMETSLAKVNHDLQQPAHASSANAVESKVFQRIADMMSVEYMLRVPGWRAHLEGLLSYLKLTGGPRAWMGLKVGLDNAIHKAVV</sequence>
<proteinExistence type="predicted"/>
<evidence type="ECO:0000313" key="1">
    <source>
        <dbReference type="EMBL" id="KAJ2966279.1"/>
    </source>
</evidence>